<feature type="transmembrane region" description="Helical" evidence="1">
    <location>
        <begin position="30"/>
        <end position="48"/>
    </location>
</feature>
<accession>A0A644XNX2</accession>
<feature type="transmembrane region" description="Helical" evidence="1">
    <location>
        <begin position="146"/>
        <end position="168"/>
    </location>
</feature>
<reference evidence="2" key="1">
    <citation type="submission" date="2019-08" db="EMBL/GenBank/DDBJ databases">
        <authorList>
            <person name="Kucharzyk K."/>
            <person name="Murdoch R.W."/>
            <person name="Higgins S."/>
            <person name="Loffler F."/>
        </authorList>
    </citation>
    <scope>NUCLEOTIDE SEQUENCE</scope>
</reference>
<dbReference type="EMBL" id="VSSQ01002880">
    <property type="protein sequence ID" value="MPM17896.1"/>
    <property type="molecule type" value="Genomic_DNA"/>
</dbReference>
<keyword evidence="1" id="KW-0812">Transmembrane</keyword>
<feature type="transmembrane region" description="Helical" evidence="1">
    <location>
        <begin position="54"/>
        <end position="75"/>
    </location>
</feature>
<gene>
    <name evidence="2" type="ORF">SDC9_64296</name>
</gene>
<name>A0A644XNX2_9ZZZZ</name>
<feature type="transmembrane region" description="Helical" evidence="1">
    <location>
        <begin position="82"/>
        <end position="99"/>
    </location>
</feature>
<dbReference type="AlphaFoldDB" id="A0A644XNX2"/>
<feature type="transmembrane region" description="Helical" evidence="1">
    <location>
        <begin position="6"/>
        <end position="23"/>
    </location>
</feature>
<evidence type="ECO:0000256" key="1">
    <source>
        <dbReference type="SAM" id="Phobius"/>
    </source>
</evidence>
<comment type="caution">
    <text evidence="2">The sequence shown here is derived from an EMBL/GenBank/DDBJ whole genome shotgun (WGS) entry which is preliminary data.</text>
</comment>
<evidence type="ECO:0000313" key="2">
    <source>
        <dbReference type="EMBL" id="MPM17896.1"/>
    </source>
</evidence>
<sequence length="177" mass="19446">MFVLAIIFGVIIGYMLKGRLSNLENMELKGIYLIAFGFAIEFVVILLIRKNIVTAGISTLFLDVIMYLLILIFIFLNKKNRYIVIMGMGFMLNALAIFSNGGTMPVSTSALETIGFSTNVHTEGLYTLIDANTNLSFLGDIIPIDFIGRFVVSVGDIISGIGLILFIITSMRKSASK</sequence>
<keyword evidence="1" id="KW-0472">Membrane</keyword>
<keyword evidence="1" id="KW-1133">Transmembrane helix</keyword>
<organism evidence="2">
    <name type="scientific">bioreactor metagenome</name>
    <dbReference type="NCBI Taxonomy" id="1076179"/>
    <lineage>
        <taxon>unclassified sequences</taxon>
        <taxon>metagenomes</taxon>
        <taxon>ecological metagenomes</taxon>
    </lineage>
</organism>
<protein>
    <recommendedName>
        <fullName evidence="3">DUF5317 domain-containing protein</fullName>
    </recommendedName>
</protein>
<dbReference type="Pfam" id="PF17248">
    <property type="entry name" value="DUF5317"/>
    <property type="match status" value="1"/>
</dbReference>
<evidence type="ECO:0008006" key="3">
    <source>
        <dbReference type="Google" id="ProtNLM"/>
    </source>
</evidence>
<proteinExistence type="predicted"/>
<dbReference type="InterPro" id="IPR035168">
    <property type="entry name" value="DUF5317"/>
</dbReference>